<comment type="caution">
    <text evidence="2">The sequence shown here is derived from an EMBL/GenBank/DDBJ whole genome shotgun (WGS) entry which is preliminary data.</text>
</comment>
<reference evidence="2 3" key="1">
    <citation type="submission" date="2018-11" db="EMBL/GenBank/DDBJ databases">
        <title>Genome assembly of Steccherinum ochraceum LE-BIN_3174, the white-rot fungus of the Steccherinaceae family (The Residual Polyporoid clade, Polyporales, Basidiomycota).</title>
        <authorList>
            <person name="Fedorova T.V."/>
            <person name="Glazunova O.A."/>
            <person name="Landesman E.O."/>
            <person name="Moiseenko K.V."/>
            <person name="Psurtseva N.V."/>
            <person name="Savinova O.S."/>
            <person name="Shakhova N.V."/>
            <person name="Tyazhelova T.V."/>
            <person name="Vasina D.V."/>
        </authorList>
    </citation>
    <scope>NUCLEOTIDE SEQUENCE [LARGE SCALE GENOMIC DNA]</scope>
    <source>
        <strain evidence="2 3">LE-BIN_3174</strain>
    </source>
</reference>
<dbReference type="Gene3D" id="1.20.1280.50">
    <property type="match status" value="1"/>
</dbReference>
<evidence type="ECO:0000313" key="3">
    <source>
        <dbReference type="Proteomes" id="UP000292702"/>
    </source>
</evidence>
<dbReference type="AlphaFoldDB" id="A0A4R0S2E3"/>
<name>A0A4R0S2E3_9APHY</name>
<protein>
    <recommendedName>
        <fullName evidence="1">F-box domain-containing protein</fullName>
    </recommendedName>
</protein>
<dbReference type="Proteomes" id="UP000292702">
    <property type="component" value="Unassembled WGS sequence"/>
</dbReference>
<keyword evidence="3" id="KW-1185">Reference proteome</keyword>
<dbReference type="SUPFAM" id="SSF81383">
    <property type="entry name" value="F-box domain"/>
    <property type="match status" value="1"/>
</dbReference>
<dbReference type="SUPFAM" id="SSF52058">
    <property type="entry name" value="L domain-like"/>
    <property type="match status" value="1"/>
</dbReference>
<dbReference type="PANTHER" id="PTHR38926">
    <property type="entry name" value="F-BOX DOMAIN CONTAINING PROTEIN, EXPRESSED"/>
    <property type="match status" value="1"/>
</dbReference>
<proteinExistence type="predicted"/>
<feature type="domain" description="F-box" evidence="1">
    <location>
        <begin position="32"/>
        <end position="87"/>
    </location>
</feature>
<dbReference type="PANTHER" id="PTHR38926:SF5">
    <property type="entry name" value="F-BOX AND LEUCINE-RICH REPEAT PROTEIN 6"/>
    <property type="match status" value="1"/>
</dbReference>
<dbReference type="EMBL" id="RWJN01000003">
    <property type="protein sequence ID" value="TCD71708.1"/>
    <property type="molecule type" value="Genomic_DNA"/>
</dbReference>
<sequence>MTGPVYLDEGTSCKVGAAQGSYPVRNAQSSIAMLPPELLVEIFNIFILSAIHQSPQSYSWIRITHVCHTWRAVALAAPVLWSRIYFSDEVRFEWHKVDGGSKMIVSSLNTCISEMLARSGNALLDVRLRWTGRRSTSWSSEVFATFRTLLSSVSRARTFTFICHGRYRKEDDAGLEDLISPEAPRLSSLTLIGNGLPALFANCNMPALREVELSPPTQPSTIPHILQHPLTRLHLYQANSVDLDTLLSTLKAVPSLEELLIYGVYLSQNNHGLQDRVSLARLKWLGLVFEDGQSWLALYDGLRIPPTTKFALDIHILGPRETQMLNCDQFAPTYRSMLRDLATHTGAHIRGVVYRWDCVDPYGAEAMDVELYTTGDCSTSKEDPGPYSKPDSTPLYLRPQYHFKLQYESTSHCRPIFHQLLHTLPLSKATWLSISDHDQEDGSYIDTLQEELKRWITAKMPCLTTLRLTGRRTTGMVAELLSSTEGSAGQVQWLMPHLTSLHLSEACFRLREACLVTDPSPFKENLMKVLDDRANGGAFVQRVVLSECAGLWEQDVKDMRETMGRTDWELEWDGVAGLQVIARRRR</sequence>
<dbReference type="Pfam" id="PF12937">
    <property type="entry name" value="F-box-like"/>
    <property type="match status" value="1"/>
</dbReference>
<evidence type="ECO:0000259" key="1">
    <source>
        <dbReference type="Pfam" id="PF12937"/>
    </source>
</evidence>
<dbReference type="Gene3D" id="3.80.10.10">
    <property type="entry name" value="Ribonuclease Inhibitor"/>
    <property type="match status" value="1"/>
</dbReference>
<dbReference type="InterPro" id="IPR032675">
    <property type="entry name" value="LRR_dom_sf"/>
</dbReference>
<evidence type="ECO:0000313" key="2">
    <source>
        <dbReference type="EMBL" id="TCD71708.1"/>
    </source>
</evidence>
<dbReference type="InterPro" id="IPR036047">
    <property type="entry name" value="F-box-like_dom_sf"/>
</dbReference>
<dbReference type="STRING" id="92696.A0A4R0S2E3"/>
<accession>A0A4R0S2E3</accession>
<organism evidence="2 3">
    <name type="scientific">Steccherinum ochraceum</name>
    <dbReference type="NCBI Taxonomy" id="92696"/>
    <lineage>
        <taxon>Eukaryota</taxon>
        <taxon>Fungi</taxon>
        <taxon>Dikarya</taxon>
        <taxon>Basidiomycota</taxon>
        <taxon>Agaricomycotina</taxon>
        <taxon>Agaricomycetes</taxon>
        <taxon>Polyporales</taxon>
        <taxon>Steccherinaceae</taxon>
        <taxon>Steccherinum</taxon>
    </lineage>
</organism>
<dbReference type="OrthoDB" id="2753884at2759"/>
<gene>
    <name evidence="2" type="ORF">EIP91_005474</name>
</gene>
<dbReference type="InterPro" id="IPR001810">
    <property type="entry name" value="F-box_dom"/>
</dbReference>